<dbReference type="EMBL" id="CALNXJ010000026">
    <property type="protein sequence ID" value="CAH3131915.1"/>
    <property type="molecule type" value="Genomic_DNA"/>
</dbReference>
<dbReference type="PANTHER" id="PTHR21301">
    <property type="entry name" value="REVERSE TRANSCRIPTASE"/>
    <property type="match status" value="1"/>
</dbReference>
<organism evidence="2 3">
    <name type="scientific">Pocillopora meandrina</name>
    <dbReference type="NCBI Taxonomy" id="46732"/>
    <lineage>
        <taxon>Eukaryota</taxon>
        <taxon>Metazoa</taxon>
        <taxon>Cnidaria</taxon>
        <taxon>Anthozoa</taxon>
        <taxon>Hexacorallia</taxon>
        <taxon>Scleractinia</taxon>
        <taxon>Astrocoeniina</taxon>
        <taxon>Pocilloporidae</taxon>
        <taxon>Pocillopora</taxon>
    </lineage>
</organism>
<gene>
    <name evidence="2" type="ORF">PMEA_00014893</name>
</gene>
<dbReference type="PANTHER" id="PTHR21301:SF11">
    <property type="entry name" value="GIY-YIG DOMAIN-CONTAINING PROTEIN"/>
    <property type="match status" value="1"/>
</dbReference>
<comment type="caution">
    <text evidence="2">The sequence shown here is derived from an EMBL/GenBank/DDBJ whole genome shotgun (WGS) entry which is preliminary data.</text>
</comment>
<accession>A0AAU9WZM4</accession>
<name>A0AAU9WZM4_9CNID</name>
<feature type="domain" description="Helix-turn-helix" evidence="1">
    <location>
        <begin position="37"/>
        <end position="91"/>
    </location>
</feature>
<evidence type="ECO:0000259" key="1">
    <source>
        <dbReference type="Pfam" id="PF26215"/>
    </source>
</evidence>
<proteinExistence type="predicted"/>
<evidence type="ECO:0000313" key="2">
    <source>
        <dbReference type="EMBL" id="CAH3131915.1"/>
    </source>
</evidence>
<feature type="non-terminal residue" evidence="2">
    <location>
        <position position="1"/>
    </location>
</feature>
<dbReference type="AlphaFoldDB" id="A0AAU9WZM4"/>
<evidence type="ECO:0000313" key="3">
    <source>
        <dbReference type="Proteomes" id="UP001159428"/>
    </source>
</evidence>
<sequence>SEQEKDGRIPFLDTCVSINQDGSTKISVYRKPTHTDQYLNFQSNHHLQHKRAVVNTLMLRAHTLVTENEDRTRETQHVKQALKMNNYPEWMLTIPHPKSTTEDTEEPQNEKKIYVSTPYIKGISERLQRAFKSHDVTLIHKPVNSLRSQLVRVKDTTVNLKKCGTVYQIHCEKCNKEYVGETARALEIRVKEHQSRSSSAVHEHCRLEGHSVDPNKIKVLSTEVNTFKRRIKEAIQIKLTKPALNRDNGYELAAIYDTILTPKRR</sequence>
<reference evidence="2 3" key="1">
    <citation type="submission" date="2022-05" db="EMBL/GenBank/DDBJ databases">
        <authorList>
            <consortium name="Genoscope - CEA"/>
            <person name="William W."/>
        </authorList>
    </citation>
    <scope>NUCLEOTIDE SEQUENCE [LARGE SCALE GENOMIC DNA]</scope>
</reference>
<dbReference type="Pfam" id="PF26215">
    <property type="entry name" value="HTH_animal"/>
    <property type="match status" value="1"/>
</dbReference>
<keyword evidence="3" id="KW-1185">Reference proteome</keyword>
<dbReference type="CDD" id="cd10442">
    <property type="entry name" value="GIY-YIG_PLEs"/>
    <property type="match status" value="1"/>
</dbReference>
<dbReference type="Proteomes" id="UP001159428">
    <property type="component" value="Unassembled WGS sequence"/>
</dbReference>
<protein>
    <recommendedName>
        <fullName evidence="1">Helix-turn-helix domain-containing protein</fullName>
    </recommendedName>
</protein>
<dbReference type="InterPro" id="IPR058912">
    <property type="entry name" value="HTH_animal"/>
</dbReference>